<evidence type="ECO:0000259" key="14">
    <source>
        <dbReference type="PROSITE" id="PS50262"/>
    </source>
</evidence>
<feature type="transmembrane region" description="Helical" evidence="13">
    <location>
        <begin position="100"/>
        <end position="118"/>
    </location>
</feature>
<name>A0A8J1IVQ9_XENTR</name>
<evidence type="ECO:0000256" key="4">
    <source>
        <dbReference type="ARBA" id="ARBA00022725"/>
    </source>
</evidence>
<keyword evidence="4" id="KW-0552">Olfaction</keyword>
<protein>
    <submittedName>
        <fullName evidence="16">Olfactory receptor 1019-like</fullName>
    </submittedName>
</protein>
<evidence type="ECO:0000256" key="3">
    <source>
        <dbReference type="ARBA" id="ARBA00022692"/>
    </source>
</evidence>
<dbReference type="PRINTS" id="PR00237">
    <property type="entry name" value="GPCRRHODOPSN"/>
</dbReference>
<evidence type="ECO:0000256" key="2">
    <source>
        <dbReference type="ARBA" id="ARBA00022475"/>
    </source>
</evidence>
<dbReference type="GO" id="GO:0004930">
    <property type="term" value="F:G protein-coupled receptor activity"/>
    <property type="evidence" value="ECO:0007669"/>
    <property type="project" value="UniProtKB-KW"/>
</dbReference>
<feature type="domain" description="G-protein coupled receptors family 1 profile" evidence="14">
    <location>
        <begin position="39"/>
        <end position="287"/>
    </location>
</feature>
<evidence type="ECO:0000256" key="11">
    <source>
        <dbReference type="SAM" id="Coils"/>
    </source>
</evidence>
<feature type="compositionally biased region" description="Low complexity" evidence="12">
    <location>
        <begin position="550"/>
        <end position="574"/>
    </location>
</feature>
<keyword evidence="2" id="KW-1003">Cell membrane</keyword>
<evidence type="ECO:0000256" key="12">
    <source>
        <dbReference type="SAM" id="MobiDB-lite"/>
    </source>
</evidence>
<keyword evidence="11" id="KW-0175">Coiled coil</keyword>
<organism evidence="15 16">
    <name type="scientific">Xenopus tropicalis</name>
    <name type="common">Western clawed frog</name>
    <name type="synonym">Silurana tropicalis</name>
    <dbReference type="NCBI Taxonomy" id="8364"/>
    <lineage>
        <taxon>Eukaryota</taxon>
        <taxon>Metazoa</taxon>
        <taxon>Chordata</taxon>
        <taxon>Craniata</taxon>
        <taxon>Vertebrata</taxon>
        <taxon>Euteleostomi</taxon>
        <taxon>Amphibia</taxon>
        <taxon>Batrachia</taxon>
        <taxon>Anura</taxon>
        <taxon>Pipoidea</taxon>
        <taxon>Pipidae</taxon>
        <taxon>Xenopodinae</taxon>
        <taxon>Xenopus</taxon>
        <taxon>Silurana</taxon>
    </lineage>
</organism>
<evidence type="ECO:0000256" key="1">
    <source>
        <dbReference type="ARBA" id="ARBA00004651"/>
    </source>
</evidence>
<evidence type="ECO:0000256" key="9">
    <source>
        <dbReference type="ARBA" id="ARBA00023224"/>
    </source>
</evidence>
<dbReference type="OrthoDB" id="9444602at2759"/>
<dbReference type="InterPro" id="IPR017452">
    <property type="entry name" value="GPCR_Rhodpsn_7TM"/>
</dbReference>
<dbReference type="Pfam" id="PF13853">
    <property type="entry name" value="7tm_4"/>
    <property type="match status" value="1"/>
</dbReference>
<dbReference type="PANTHER" id="PTHR26452">
    <property type="entry name" value="OLFACTORY RECEPTOR"/>
    <property type="match status" value="1"/>
</dbReference>
<dbReference type="RefSeq" id="XP_031749687.1">
    <property type="nucleotide sequence ID" value="XM_031893827.1"/>
</dbReference>
<proteinExistence type="inferred from homology"/>
<dbReference type="AGR" id="Xenbase:XB-GENE-29093311"/>
<dbReference type="InterPro" id="IPR000276">
    <property type="entry name" value="GPCR_Rhodpsn"/>
</dbReference>
<evidence type="ECO:0000256" key="5">
    <source>
        <dbReference type="ARBA" id="ARBA00022989"/>
    </source>
</evidence>
<keyword evidence="8 10" id="KW-0675">Receptor</keyword>
<feature type="transmembrane region" description="Helical" evidence="13">
    <location>
        <begin position="195"/>
        <end position="221"/>
    </location>
</feature>
<comment type="similarity">
    <text evidence="10">Belongs to the G-protein coupled receptor 1 family.</text>
</comment>
<dbReference type="GO" id="GO:0005549">
    <property type="term" value="F:odorant binding"/>
    <property type="evidence" value="ECO:0000318"/>
    <property type="project" value="GO_Central"/>
</dbReference>
<keyword evidence="3 10" id="KW-0812">Transmembrane</keyword>
<evidence type="ECO:0000256" key="8">
    <source>
        <dbReference type="ARBA" id="ARBA00023170"/>
    </source>
</evidence>
<dbReference type="InterPro" id="IPR050516">
    <property type="entry name" value="Olfactory_GPCR"/>
</dbReference>
<feature type="region of interest" description="Disordered" evidence="12">
    <location>
        <begin position="514"/>
        <end position="574"/>
    </location>
</feature>
<dbReference type="InterPro" id="IPR000725">
    <property type="entry name" value="Olfact_rcpt"/>
</dbReference>
<keyword evidence="7 13" id="KW-0472">Membrane</keyword>
<evidence type="ECO:0000313" key="15">
    <source>
        <dbReference type="Proteomes" id="UP000008143"/>
    </source>
</evidence>
<feature type="transmembrane region" description="Helical" evidence="13">
    <location>
        <begin position="60"/>
        <end position="80"/>
    </location>
</feature>
<evidence type="ECO:0000313" key="16">
    <source>
        <dbReference type="RefSeq" id="XP_031749687.1"/>
    </source>
</evidence>
<feature type="transmembrane region" description="Helical" evidence="13">
    <location>
        <begin position="233"/>
        <end position="258"/>
    </location>
</feature>
<dbReference type="FunFam" id="1.20.1070.10:FF:000015">
    <property type="entry name" value="Olfactory receptor"/>
    <property type="match status" value="1"/>
</dbReference>
<feature type="transmembrane region" description="Helical" evidence="13">
    <location>
        <begin position="139"/>
        <end position="160"/>
    </location>
</feature>
<reference evidence="16" key="1">
    <citation type="submission" date="2025-08" db="UniProtKB">
        <authorList>
            <consortium name="RefSeq"/>
        </authorList>
    </citation>
    <scope>IDENTIFICATION</scope>
    <source>
        <strain evidence="16">Nigerian</strain>
        <tissue evidence="16">Liver and blood</tissue>
    </source>
</reference>
<keyword evidence="4" id="KW-0716">Sensory transduction</keyword>
<evidence type="ECO:0000256" key="7">
    <source>
        <dbReference type="ARBA" id="ARBA00023136"/>
    </source>
</evidence>
<dbReference type="SUPFAM" id="SSF81321">
    <property type="entry name" value="Family A G protein-coupled receptor-like"/>
    <property type="match status" value="1"/>
</dbReference>
<dbReference type="CDD" id="cd15229">
    <property type="entry name" value="7tmA_OR8S1-like"/>
    <property type="match status" value="1"/>
</dbReference>
<keyword evidence="6 10" id="KW-0297">G-protein coupled receptor</keyword>
<dbReference type="PROSITE" id="PS00237">
    <property type="entry name" value="G_PROTEIN_RECEP_F1_1"/>
    <property type="match status" value="1"/>
</dbReference>
<feature type="compositionally biased region" description="Basic and acidic residues" evidence="12">
    <location>
        <begin position="514"/>
        <end position="547"/>
    </location>
</feature>
<feature type="coiled-coil region" evidence="11">
    <location>
        <begin position="361"/>
        <end position="406"/>
    </location>
</feature>
<dbReference type="KEGG" id="xtr:116407801"/>
<dbReference type="AlphaFoldDB" id="A0A8J1IVQ9"/>
<feature type="transmembrane region" description="Helical" evidence="13">
    <location>
        <begin position="25"/>
        <end position="48"/>
    </location>
</feature>
<keyword evidence="9 10" id="KW-0807">Transducer</keyword>
<comment type="subcellular location">
    <subcellularLocation>
        <location evidence="1">Cell membrane</location>
        <topology evidence="1">Multi-pass membrane protein</topology>
    </subcellularLocation>
</comment>
<dbReference type="PRINTS" id="PR00245">
    <property type="entry name" value="OLFACTORYR"/>
</dbReference>
<dbReference type="GO" id="GO:0005886">
    <property type="term" value="C:plasma membrane"/>
    <property type="evidence" value="ECO:0007669"/>
    <property type="project" value="UniProtKB-SubCell"/>
</dbReference>
<dbReference type="PROSITE" id="PS50262">
    <property type="entry name" value="G_PROTEIN_RECEP_F1_2"/>
    <property type="match status" value="1"/>
</dbReference>
<dbReference type="GO" id="GO:0004984">
    <property type="term" value="F:olfactory receptor activity"/>
    <property type="evidence" value="ECO:0000318"/>
    <property type="project" value="GO_Central"/>
</dbReference>
<keyword evidence="15" id="KW-1185">Reference proteome</keyword>
<accession>A0A8J1IVQ9</accession>
<dbReference type="Gene3D" id="1.20.1070.10">
    <property type="entry name" value="Rhodopsin 7-helix transmembrane proteins"/>
    <property type="match status" value="1"/>
</dbReference>
<feature type="transmembrane region" description="Helical" evidence="13">
    <location>
        <begin position="270"/>
        <end position="289"/>
    </location>
</feature>
<evidence type="ECO:0000256" key="13">
    <source>
        <dbReference type="SAM" id="Phobius"/>
    </source>
</evidence>
<evidence type="ECO:0000256" key="10">
    <source>
        <dbReference type="RuleBase" id="RU000688"/>
    </source>
</evidence>
<gene>
    <name evidence="17" type="primary">or5as1</name>
    <name evidence="16" type="synonym">LOC116407801</name>
</gene>
<evidence type="ECO:0000256" key="6">
    <source>
        <dbReference type="ARBA" id="ARBA00023040"/>
    </source>
</evidence>
<evidence type="ECO:0000313" key="17">
    <source>
        <dbReference type="Xenbase" id="XB-GENE-29093311"/>
    </source>
</evidence>
<keyword evidence="5 13" id="KW-1133">Transmembrane helix</keyword>
<dbReference type="Proteomes" id="UP000008143">
    <property type="component" value="Chromosome 9"/>
</dbReference>
<dbReference type="Xenbase" id="XB-GENE-29093311">
    <property type="gene designation" value="or5as1"/>
</dbReference>
<sequence length="582" mass="68005">MENQTIVAEFTLLGISHLPKLEHQLFLMFLLTYLMTVSGNLLILVLILTDNHLHTPMYLFLGHLAGVDICYSQVTCPRMLLDFYSEKKTISYRSCLTQAFFFMFFVCCECFLLAVMSYDRYAAVCQPLQYIQIMSWKRCIQLLNLIWTLGFNSSLVHTLLTLRLTFCGPSTVHNFFCDLPQLLTLSCTDASLNMLLLFVLGGILSFITFFITFLPYVYIFYTVHRIRSKNPTLKAFSTCTSHLTVVCIFYGTLCFAYLRPHSSYLDKDIFIAVVYAVISPLLNPIIYSLRNGEIKHALGRDSNDILAVPSCPRELVIKPVEEQVVSEPTVQEHLTREINASTKHKLSKVLLRETLIIAHNKAEEEARKEILKRKLENVQLREKARIQEKETQMEVQRQTEKRMKEKELWVSLANATQEEDKKELMKRKVRNIMLLEKLKAEDRETEVQVQRQREERQREIERWKALEKEAQEENNREIRKRKERNLLLNKNMEMEKEQKLKNIEQQRRMKELELEAQKKDDAAMREEIAMQQPKEMEIIRSTEEEAQKLSVRPPSHSPSVHPPSESYLSSSPQSSVHLVLFL</sequence>